<proteinExistence type="inferred from homology"/>
<dbReference type="RefSeq" id="WP_066468485.1">
    <property type="nucleotide sequence ID" value="NZ_CBCRUZ010000004.1"/>
</dbReference>
<dbReference type="Pfam" id="PF12320">
    <property type="entry name" value="SbcD_C"/>
    <property type="match status" value="1"/>
</dbReference>
<keyword evidence="5 7" id="KW-0378">Hydrolase</keyword>
<keyword evidence="6 7" id="KW-0269">Exonuclease</keyword>
<evidence type="ECO:0000256" key="7">
    <source>
        <dbReference type="RuleBase" id="RU363069"/>
    </source>
</evidence>
<dbReference type="CDD" id="cd00840">
    <property type="entry name" value="MPP_Mre11_N"/>
    <property type="match status" value="1"/>
</dbReference>
<dbReference type="NCBIfam" id="TIGR00619">
    <property type="entry name" value="sbcd"/>
    <property type="match status" value="1"/>
</dbReference>
<evidence type="ECO:0000259" key="8">
    <source>
        <dbReference type="Pfam" id="PF00149"/>
    </source>
</evidence>
<keyword evidence="7" id="KW-0233">DNA recombination</keyword>
<comment type="function">
    <text evidence="7">SbcCD cleaves DNA hairpin structures. These structures can inhibit DNA replication and are intermediates in certain DNA recombination reactions. The complex acts as a 3'-&gt;5' double strand exonuclease that can open hairpins. It also has a 5' single-strand endonuclease activity.</text>
</comment>
<reference evidence="10" key="1">
    <citation type="submission" date="2021-07" db="EMBL/GenBank/DDBJ databases">
        <title>Candidatus Kaistella beijingensis sp. nov. isolated from a municipal wastewater treatment plant is involved in sludge foaming.</title>
        <authorList>
            <person name="Song Y."/>
            <person name="Liu S.-J."/>
        </authorList>
    </citation>
    <scope>NUCLEOTIDE SEQUENCE</scope>
    <source>
        <strain evidence="10">DSM 43998</strain>
    </source>
</reference>
<comment type="subunit">
    <text evidence="2 7">Heterodimer of SbcC and SbcD.</text>
</comment>
<dbReference type="SUPFAM" id="SSF56300">
    <property type="entry name" value="Metallo-dependent phosphatases"/>
    <property type="match status" value="1"/>
</dbReference>
<evidence type="ECO:0000259" key="9">
    <source>
        <dbReference type="Pfam" id="PF12320"/>
    </source>
</evidence>
<sequence>MRILHTSDWHIGRTLHGVDLLADQAAALAAIADLVGTHGVDVVVVPGDIYDRSVPGVEAITVCNDGLAAIRAAGAHIVATSGNHDSPARLGAGAAFAAAGGLHLRTRVADVADPVLLADADGPVAFYGIPYLEPDLARGELDVPDARSHADILTAAMARIHADRAGRPGIRSVVLSHAFVQGGAAAGSERTIAVGGVETVPAELFAGIDYVALGHLHSPQTIDPRIRYSGSPLPYSFAEGAQAKAVWMIDLDEVGAVTVIRHDLPVSRQLARITGELDQLLTDSALSRFEDHYVSAVLTDPTRPADPMRRLRARFPHAVHLEWERPTAGTQLCYRERVRGRSDLEIARRFVADVRDRATPGELDWLDRALTAAAVESEHPGDATERQSA</sequence>
<dbReference type="Proteomes" id="UP000887023">
    <property type="component" value="Chromosome"/>
</dbReference>
<protein>
    <recommendedName>
        <fullName evidence="3 7">Nuclease SbcCD subunit D</fullName>
    </recommendedName>
</protein>
<evidence type="ECO:0000313" key="10">
    <source>
        <dbReference type="EMBL" id="QXQ14683.1"/>
    </source>
</evidence>
<keyword evidence="7" id="KW-0235">DNA replication</keyword>
<dbReference type="InterPro" id="IPR004843">
    <property type="entry name" value="Calcineurin-like_PHP"/>
</dbReference>
<dbReference type="InterPro" id="IPR041796">
    <property type="entry name" value="Mre11_N"/>
</dbReference>
<dbReference type="InterPro" id="IPR029052">
    <property type="entry name" value="Metallo-depent_PP-like"/>
</dbReference>
<evidence type="ECO:0000256" key="4">
    <source>
        <dbReference type="ARBA" id="ARBA00022722"/>
    </source>
</evidence>
<organism evidence="10 11">
    <name type="scientific">Skermania pinensis</name>
    <dbReference type="NCBI Taxonomy" id="39122"/>
    <lineage>
        <taxon>Bacteria</taxon>
        <taxon>Bacillati</taxon>
        <taxon>Actinomycetota</taxon>
        <taxon>Actinomycetes</taxon>
        <taxon>Mycobacteriales</taxon>
        <taxon>Gordoniaceae</taxon>
        <taxon>Skermania</taxon>
    </lineage>
</organism>
<evidence type="ECO:0000256" key="6">
    <source>
        <dbReference type="ARBA" id="ARBA00022839"/>
    </source>
</evidence>
<comment type="similarity">
    <text evidence="1 7">Belongs to the SbcD family.</text>
</comment>
<keyword evidence="11" id="KW-1185">Reference proteome</keyword>
<dbReference type="PANTHER" id="PTHR30337:SF0">
    <property type="entry name" value="NUCLEASE SBCCD SUBUNIT D"/>
    <property type="match status" value="1"/>
</dbReference>
<evidence type="ECO:0000256" key="3">
    <source>
        <dbReference type="ARBA" id="ARBA00013365"/>
    </source>
</evidence>
<evidence type="ECO:0000256" key="2">
    <source>
        <dbReference type="ARBA" id="ARBA00011322"/>
    </source>
</evidence>
<evidence type="ECO:0000256" key="5">
    <source>
        <dbReference type="ARBA" id="ARBA00022801"/>
    </source>
</evidence>
<evidence type="ECO:0000313" key="11">
    <source>
        <dbReference type="Proteomes" id="UP000887023"/>
    </source>
</evidence>
<accession>A0ABX8SA82</accession>
<dbReference type="InterPro" id="IPR050535">
    <property type="entry name" value="DNA_Repair-Maintenance_Comp"/>
</dbReference>
<feature type="domain" description="Nuclease SbcCD subunit D C-terminal" evidence="9">
    <location>
        <begin position="267"/>
        <end position="353"/>
    </location>
</feature>
<dbReference type="InterPro" id="IPR004593">
    <property type="entry name" value="SbcD"/>
</dbReference>
<name>A0ABX8SA82_9ACTN</name>
<evidence type="ECO:0000256" key="1">
    <source>
        <dbReference type="ARBA" id="ARBA00010555"/>
    </source>
</evidence>
<keyword evidence="4 7" id="KW-0540">Nuclease</keyword>
<keyword evidence="7" id="KW-0255">Endonuclease</keyword>
<dbReference type="InterPro" id="IPR026843">
    <property type="entry name" value="SbcD_C"/>
</dbReference>
<dbReference type="Gene3D" id="3.60.21.10">
    <property type="match status" value="1"/>
</dbReference>
<feature type="domain" description="Calcineurin-like phosphoesterase" evidence="8">
    <location>
        <begin position="1"/>
        <end position="219"/>
    </location>
</feature>
<dbReference type="Pfam" id="PF00149">
    <property type="entry name" value="Metallophos"/>
    <property type="match status" value="1"/>
</dbReference>
<dbReference type="PANTHER" id="PTHR30337">
    <property type="entry name" value="COMPONENT OF ATP-DEPENDENT DSDNA EXONUCLEASE"/>
    <property type="match status" value="1"/>
</dbReference>
<gene>
    <name evidence="7" type="primary">sbcD</name>
    <name evidence="10" type="ORF">KV203_04575</name>
</gene>
<dbReference type="GO" id="GO:0004527">
    <property type="term" value="F:exonuclease activity"/>
    <property type="evidence" value="ECO:0007669"/>
    <property type="project" value="UniProtKB-KW"/>
</dbReference>
<dbReference type="EMBL" id="CP079105">
    <property type="protein sequence ID" value="QXQ14683.1"/>
    <property type="molecule type" value="Genomic_DNA"/>
</dbReference>